<dbReference type="EMBL" id="CP024899">
    <property type="protein sequence ID" value="ATX65238.1"/>
    <property type="molecule type" value="Genomic_DNA"/>
</dbReference>
<feature type="transmembrane region" description="Helical" evidence="1">
    <location>
        <begin position="351"/>
        <end position="373"/>
    </location>
</feature>
<dbReference type="RefSeq" id="WP_071479304.1">
    <property type="nucleotide sequence ID" value="NZ_CP024899.1"/>
</dbReference>
<feature type="transmembrane region" description="Helical" evidence="1">
    <location>
        <begin position="17"/>
        <end position="42"/>
    </location>
</feature>
<keyword evidence="4" id="KW-1185">Reference proteome</keyword>
<feature type="transmembrane region" description="Helical" evidence="1">
    <location>
        <begin position="196"/>
        <end position="220"/>
    </location>
</feature>
<feature type="transmembrane region" description="Helical" evidence="1">
    <location>
        <begin position="316"/>
        <end position="339"/>
    </location>
</feature>
<feature type="transmembrane region" description="Helical" evidence="1">
    <location>
        <begin position="579"/>
        <end position="609"/>
    </location>
</feature>
<dbReference type="OrthoDB" id="9791872at2"/>
<accession>A0A2K8KEP4</accession>
<feature type="transmembrane region" description="Helical" evidence="1">
    <location>
        <begin position="615"/>
        <end position="635"/>
    </location>
</feature>
<dbReference type="STRING" id="441209.GCA_001870665_03708"/>
<evidence type="ECO:0000313" key="3">
    <source>
        <dbReference type="EMBL" id="ATX65238.1"/>
    </source>
</evidence>
<sequence length="652" mass="68174">MDNALAALSELFEPLRLFALIMGVLAGMVFGMLPGLGGVAAVSIMLPFIFLFDSYAGLALLLGAISVVYTSDTITSVLLGAPGSPASAPTAIEGHAMARRGEAATALGLGFLASMTGGLIGAMTLALAIPVAGPIVLALGTPELLMFALIGLYFASSMIGRDLAVGLAAGCLGLLIGTIGPAPAAANFRFTFGQAYLLDGLSLTIVALGLFAVPEIISMLSGGGGISSKRQVVSNWSSGFVEFWKSRWLIIRSAFIGTFGGFVPAVGANASTWVAYGHAMSSTKDKSRFGKGEPRGVAAAEGANNATVISDLVPTLLFSVPGGPAAAIFLGALFSFGFFPGPRMVTEEPVLLYLIVWSVALASIVGAAICFAITPLVAQLTRIRFALIAAPLMLVMVAGAYQATQSLGDISILLLLGVIGWIMKQAEWPRAPVLVGFVLATPVEQYFWLTTQIHGWSWLGRPGVLLIASFIIVPLIWRAASRWIAKRKAISPLSVSADADPDVSKPTGTTAARLAMSVIAVAIFGYALAEAMGFRANARLLPLLAIIPGLALAIFVVVREGIRLTRNVDQFHFEAKADYPIIALLIGYALGIALFGFQVATAVFLIFVLTRFAGLRLLGALAYATILFVGINGLFSLMRIAPPEGYLISNLF</sequence>
<dbReference type="InterPro" id="IPR002823">
    <property type="entry name" value="DUF112_TM"/>
</dbReference>
<dbReference type="AlphaFoldDB" id="A0A2K8KEP4"/>
<dbReference type="PANTHER" id="PTHR35342">
    <property type="entry name" value="TRICARBOXYLIC TRANSPORT PROTEIN"/>
    <property type="match status" value="1"/>
</dbReference>
<dbReference type="KEGG" id="rbg:BG454_04855"/>
<feature type="transmembrane region" description="Helical" evidence="1">
    <location>
        <begin position="455"/>
        <end position="477"/>
    </location>
</feature>
<keyword evidence="1" id="KW-0812">Transmembrane</keyword>
<keyword evidence="1" id="KW-1133">Transmembrane helix</keyword>
<dbReference type="Pfam" id="PF01970">
    <property type="entry name" value="TctA"/>
    <property type="match status" value="1"/>
</dbReference>
<reference evidence="3 4" key="1">
    <citation type="submission" date="2017-11" db="EMBL/GenBank/DDBJ databases">
        <title>Revised Sequence and Annotation of the Rhodobaca barguzinensis strain alga05 Genome.</title>
        <authorList>
            <person name="Kopejtka K."/>
            <person name="Tomasch J.M."/>
            <person name="Bunk B."/>
            <person name="Koblizek M."/>
        </authorList>
    </citation>
    <scope>NUCLEOTIDE SEQUENCE [LARGE SCALE GENOMIC DNA]</scope>
    <source>
        <strain evidence="4">alga05</strain>
    </source>
</reference>
<gene>
    <name evidence="3" type="ORF">BG454_04855</name>
</gene>
<feature type="transmembrane region" description="Helical" evidence="1">
    <location>
        <begin position="540"/>
        <end position="558"/>
    </location>
</feature>
<feature type="domain" description="DUF112" evidence="2">
    <location>
        <begin position="17"/>
        <end position="434"/>
    </location>
</feature>
<feature type="transmembrane region" description="Helical" evidence="1">
    <location>
        <begin position="106"/>
        <end position="129"/>
    </location>
</feature>
<feature type="transmembrane region" description="Helical" evidence="1">
    <location>
        <begin position="514"/>
        <end position="534"/>
    </location>
</feature>
<organism evidence="3 4">
    <name type="scientific">Roseinatronobacter bogoriensis subsp. barguzinensis</name>
    <dbReference type="NCBI Taxonomy" id="441209"/>
    <lineage>
        <taxon>Bacteria</taxon>
        <taxon>Pseudomonadati</taxon>
        <taxon>Pseudomonadota</taxon>
        <taxon>Alphaproteobacteria</taxon>
        <taxon>Rhodobacterales</taxon>
        <taxon>Paracoccaceae</taxon>
        <taxon>Roseinatronobacter</taxon>
    </lineage>
</organism>
<protein>
    <recommendedName>
        <fullName evidence="2">DUF112 domain-containing protein</fullName>
    </recommendedName>
</protein>
<evidence type="ECO:0000256" key="1">
    <source>
        <dbReference type="SAM" id="Phobius"/>
    </source>
</evidence>
<keyword evidence="1" id="KW-0472">Membrane</keyword>
<evidence type="ECO:0000313" key="4">
    <source>
        <dbReference type="Proteomes" id="UP000228948"/>
    </source>
</evidence>
<feature type="transmembrane region" description="Helical" evidence="1">
    <location>
        <begin position="48"/>
        <end position="69"/>
    </location>
</feature>
<dbReference type="PANTHER" id="PTHR35342:SF5">
    <property type="entry name" value="TRICARBOXYLIC TRANSPORT PROTEIN"/>
    <property type="match status" value="1"/>
</dbReference>
<proteinExistence type="predicted"/>
<evidence type="ECO:0000259" key="2">
    <source>
        <dbReference type="Pfam" id="PF01970"/>
    </source>
</evidence>
<feature type="transmembrane region" description="Helical" evidence="1">
    <location>
        <begin position="407"/>
        <end position="424"/>
    </location>
</feature>
<name>A0A2K8KEP4_9RHOB</name>
<feature type="transmembrane region" description="Helical" evidence="1">
    <location>
        <begin position="135"/>
        <end position="156"/>
    </location>
</feature>
<feature type="transmembrane region" description="Helical" evidence="1">
    <location>
        <begin position="163"/>
        <end position="184"/>
    </location>
</feature>
<dbReference type="Proteomes" id="UP000228948">
    <property type="component" value="Chromosome"/>
</dbReference>
<feature type="transmembrane region" description="Helical" evidence="1">
    <location>
        <begin position="385"/>
        <end position="401"/>
    </location>
</feature>